<sequence>MASKCWFVLKQTHYPPPAIPKNGIGHVSGSGPICLGHLIPDLQHLDNVINRHGPLDVPPDMPIYPTKARELTFEINKTQGVEFSANTGVPIAAAAGLTIKLDAGLAFKQTVRNFWEFTSLDTFIFQPTGAYVEDSIEDNETRAYLAKLGLFQSSSIFMITGIIVARGAKSKTSEVRTRDVHSGPGVDFLGVASAGLDAKILNETEVKTNAQITTDFIWAIRLAKISKGLLDRRWSYETFSTGSIFGVDTGEDEGQEIADALKCEGLQIEKVDISSEGDVFVVPG</sequence>
<keyword evidence="2" id="KW-1185">Reference proteome</keyword>
<dbReference type="AlphaFoldDB" id="A0A2J6SP28"/>
<dbReference type="EMBL" id="KZ613903">
    <property type="protein sequence ID" value="PMD52483.1"/>
    <property type="molecule type" value="Genomic_DNA"/>
</dbReference>
<organism evidence="1 2">
    <name type="scientific">Hyaloscypha bicolor E</name>
    <dbReference type="NCBI Taxonomy" id="1095630"/>
    <lineage>
        <taxon>Eukaryota</taxon>
        <taxon>Fungi</taxon>
        <taxon>Dikarya</taxon>
        <taxon>Ascomycota</taxon>
        <taxon>Pezizomycotina</taxon>
        <taxon>Leotiomycetes</taxon>
        <taxon>Helotiales</taxon>
        <taxon>Hyaloscyphaceae</taxon>
        <taxon>Hyaloscypha</taxon>
        <taxon>Hyaloscypha bicolor</taxon>
    </lineage>
</organism>
<evidence type="ECO:0000313" key="2">
    <source>
        <dbReference type="Proteomes" id="UP000235371"/>
    </source>
</evidence>
<dbReference type="GeneID" id="36589690"/>
<evidence type="ECO:0000313" key="1">
    <source>
        <dbReference type="EMBL" id="PMD52483.1"/>
    </source>
</evidence>
<dbReference type="Proteomes" id="UP000235371">
    <property type="component" value="Unassembled WGS sequence"/>
</dbReference>
<proteinExistence type="predicted"/>
<dbReference type="RefSeq" id="XP_024729387.1">
    <property type="nucleotide sequence ID" value="XM_024881613.1"/>
</dbReference>
<dbReference type="InParanoid" id="A0A2J6SP28"/>
<accession>A0A2J6SP28</accession>
<name>A0A2J6SP28_9HELO</name>
<dbReference type="OrthoDB" id="4500473at2759"/>
<reference evidence="1 2" key="1">
    <citation type="submission" date="2016-04" db="EMBL/GenBank/DDBJ databases">
        <title>A degradative enzymes factory behind the ericoid mycorrhizal symbiosis.</title>
        <authorList>
            <consortium name="DOE Joint Genome Institute"/>
            <person name="Martino E."/>
            <person name="Morin E."/>
            <person name="Grelet G."/>
            <person name="Kuo A."/>
            <person name="Kohler A."/>
            <person name="Daghino S."/>
            <person name="Barry K."/>
            <person name="Choi C."/>
            <person name="Cichocki N."/>
            <person name="Clum A."/>
            <person name="Copeland A."/>
            <person name="Hainaut M."/>
            <person name="Haridas S."/>
            <person name="Labutti K."/>
            <person name="Lindquist E."/>
            <person name="Lipzen A."/>
            <person name="Khouja H.-R."/>
            <person name="Murat C."/>
            <person name="Ohm R."/>
            <person name="Olson A."/>
            <person name="Spatafora J."/>
            <person name="Veneault-Fourrey C."/>
            <person name="Henrissat B."/>
            <person name="Grigoriev I."/>
            <person name="Martin F."/>
            <person name="Perotto S."/>
        </authorList>
    </citation>
    <scope>NUCLEOTIDE SEQUENCE [LARGE SCALE GENOMIC DNA]</scope>
    <source>
        <strain evidence="1 2">E</strain>
    </source>
</reference>
<protein>
    <submittedName>
        <fullName evidence="1">Uncharacterized protein</fullName>
    </submittedName>
</protein>
<gene>
    <name evidence="1" type="ORF">K444DRAFT_619940</name>
</gene>